<dbReference type="PROSITE" id="PS51257">
    <property type="entry name" value="PROKAR_LIPOPROTEIN"/>
    <property type="match status" value="1"/>
</dbReference>
<dbReference type="InterPro" id="IPR011055">
    <property type="entry name" value="Dup_hybrid_motif"/>
</dbReference>
<organism evidence="3 4">
    <name type="scientific">Candidatus Thermofonsia Clade 3 bacterium</name>
    <dbReference type="NCBI Taxonomy" id="2364212"/>
    <lineage>
        <taxon>Bacteria</taxon>
        <taxon>Bacillati</taxon>
        <taxon>Chloroflexota</taxon>
        <taxon>Candidatus Thermofontia</taxon>
        <taxon>Candidatus Thermofonsia Clade 3</taxon>
    </lineage>
</organism>
<sequence length="509" mass="55233">MKHGISLVCGVACATLLLACAGDPPPETTTRDPTPAIRATIQSNTTQSPVPIPTATRHPIPIGTPTLDPPRPVQSGSVLTFTYTVQRGDTLIGIAYATGTTPEALQRLNGLRNPNALQVGQQLLIRRQIEGRAPSIKLIPDSELVNGPTAAAFDAATFIAQQGGYLSRYTEVVAGELLTGAQIVERVAEQFSVHPRILLAALEYVGGWVTQAQPSEDQLRYPLGYKRTNLEGLNVQLNWAALRLNEGYYGWRLNTRGYVRLDDGAYLAIGLGVNAGTAGLQNYLAAISTLSDWPTIAESDGERAFMRTYRRFFGNPWQYDFGPLIPADLRQPPLALPWRKGEMWYFTGGPHSAWGPGTPWGALDFTSANVAGCTELQDWVTAAADGIITRSARGEVVQSLDPSGDERIGWSVLYLHIGSRDRVPVGARVKVGDPIGHPSCEGGLAQAAHLHLARKYNGEWINAQGATPFNLEGWTAVEGPREYDGALVRGDRRREPCQCKRPDLNGIVR</sequence>
<dbReference type="CDD" id="cd00118">
    <property type="entry name" value="LysM"/>
    <property type="match status" value="1"/>
</dbReference>
<dbReference type="InterPro" id="IPR018392">
    <property type="entry name" value="LysM"/>
</dbReference>
<evidence type="ECO:0000256" key="1">
    <source>
        <dbReference type="SAM" id="SignalP"/>
    </source>
</evidence>
<evidence type="ECO:0000313" key="3">
    <source>
        <dbReference type="EMBL" id="PJF47202.1"/>
    </source>
</evidence>
<feature type="chain" id="PRO_5014650370" description="LysM domain-containing protein" evidence="1">
    <location>
        <begin position="22"/>
        <end position="509"/>
    </location>
</feature>
<dbReference type="Proteomes" id="UP000230790">
    <property type="component" value="Unassembled WGS sequence"/>
</dbReference>
<gene>
    <name evidence="3" type="ORF">CUN48_09945</name>
</gene>
<dbReference type="InterPro" id="IPR036779">
    <property type="entry name" value="LysM_dom_sf"/>
</dbReference>
<keyword evidence="1" id="KW-0732">Signal</keyword>
<dbReference type="SUPFAM" id="SSF51261">
    <property type="entry name" value="Duplicated hybrid motif"/>
    <property type="match status" value="1"/>
</dbReference>
<dbReference type="SUPFAM" id="SSF54106">
    <property type="entry name" value="LysM domain"/>
    <property type="match status" value="1"/>
</dbReference>
<dbReference type="EMBL" id="PGTN01000062">
    <property type="protein sequence ID" value="PJF47202.1"/>
    <property type="molecule type" value="Genomic_DNA"/>
</dbReference>
<reference evidence="3 4" key="1">
    <citation type="submission" date="2017-11" db="EMBL/GenBank/DDBJ databases">
        <title>Evolution of Phototrophy in the Chloroflexi Phylum Driven by Horizontal Gene Transfer.</title>
        <authorList>
            <person name="Ward L.M."/>
            <person name="Hemp J."/>
            <person name="Shih P.M."/>
            <person name="Mcglynn S.E."/>
            <person name="Fischer W."/>
        </authorList>
    </citation>
    <scope>NUCLEOTIDE SEQUENCE [LARGE SCALE GENOMIC DNA]</scope>
    <source>
        <strain evidence="3">JP3_7</strain>
    </source>
</reference>
<dbReference type="Gene3D" id="3.10.350.10">
    <property type="entry name" value="LysM domain"/>
    <property type="match status" value="1"/>
</dbReference>
<dbReference type="PROSITE" id="PS51782">
    <property type="entry name" value="LYSM"/>
    <property type="match status" value="1"/>
</dbReference>
<feature type="domain" description="LysM" evidence="2">
    <location>
        <begin position="81"/>
        <end position="125"/>
    </location>
</feature>
<comment type="caution">
    <text evidence="3">The sequence shown here is derived from an EMBL/GenBank/DDBJ whole genome shotgun (WGS) entry which is preliminary data.</text>
</comment>
<dbReference type="Pfam" id="PF01476">
    <property type="entry name" value="LysM"/>
    <property type="match status" value="1"/>
</dbReference>
<evidence type="ECO:0000313" key="4">
    <source>
        <dbReference type="Proteomes" id="UP000230790"/>
    </source>
</evidence>
<proteinExistence type="predicted"/>
<feature type="signal peptide" evidence="1">
    <location>
        <begin position="1"/>
        <end position="21"/>
    </location>
</feature>
<name>A0A2M8QBN6_9CHLR</name>
<accession>A0A2M8QBN6</accession>
<dbReference type="SMART" id="SM00257">
    <property type="entry name" value="LysM"/>
    <property type="match status" value="1"/>
</dbReference>
<protein>
    <recommendedName>
        <fullName evidence="2">LysM domain-containing protein</fullName>
    </recommendedName>
</protein>
<dbReference type="Gene3D" id="2.70.70.10">
    <property type="entry name" value="Glucose Permease (Domain IIA)"/>
    <property type="match status" value="1"/>
</dbReference>
<evidence type="ECO:0000259" key="2">
    <source>
        <dbReference type="PROSITE" id="PS51782"/>
    </source>
</evidence>
<dbReference type="AlphaFoldDB" id="A0A2M8QBN6"/>